<keyword evidence="9 12" id="KW-0238">DNA-binding</keyword>
<feature type="domain" description="Histone H2A C-terminal" evidence="14">
    <location>
        <begin position="55"/>
        <end position="85"/>
    </location>
</feature>
<protein>
    <recommendedName>
        <fullName evidence="6 12">Histone H2A</fullName>
    </recommendedName>
</protein>
<proteinExistence type="inferred from homology"/>
<comment type="similarity">
    <text evidence="4 12">Belongs to the histone H2A family.</text>
</comment>
<dbReference type="GO" id="GO:0005634">
    <property type="term" value="C:nucleus"/>
    <property type="evidence" value="ECO:0007669"/>
    <property type="project" value="UniProtKB-SubCell"/>
</dbReference>
<evidence type="ECO:0000256" key="10">
    <source>
        <dbReference type="ARBA" id="ARBA00023242"/>
    </source>
</evidence>
<dbReference type="Proteomes" id="UP000887578">
    <property type="component" value="Unplaced"/>
</dbReference>
<feature type="domain" description="Core Histone H2A/H2B/H3" evidence="13">
    <location>
        <begin position="8"/>
        <end position="52"/>
    </location>
</feature>
<evidence type="ECO:0000256" key="3">
    <source>
        <dbReference type="ARBA" id="ARBA00004286"/>
    </source>
</evidence>
<comment type="function">
    <text evidence="1">Core component of nucleosome. Nucleosomes wrap and compact DNA into chromatin, limiting DNA accessibility to the cellular machineries which require DNA as a template. Histones thereby play a central role in transcription regulation, DNA repair, DNA replication and chromosomal stability. DNA accessibility is regulated via a complex set of post-translational modifications of histones, also called histone code, and nucleosome remodeling.</text>
</comment>
<evidence type="ECO:0000259" key="14">
    <source>
        <dbReference type="Pfam" id="PF16211"/>
    </source>
</evidence>
<keyword evidence="15" id="KW-1185">Reference proteome</keyword>
<dbReference type="Gene3D" id="1.10.20.10">
    <property type="entry name" value="Histone, subunit A"/>
    <property type="match status" value="1"/>
</dbReference>
<dbReference type="Pfam" id="PF16211">
    <property type="entry name" value="Histone_H2A_C"/>
    <property type="match status" value="1"/>
</dbReference>
<dbReference type="GO" id="GO:0003677">
    <property type="term" value="F:DNA binding"/>
    <property type="evidence" value="ECO:0007669"/>
    <property type="project" value="UniProtKB-KW"/>
</dbReference>
<evidence type="ECO:0000256" key="8">
    <source>
        <dbReference type="ARBA" id="ARBA00022499"/>
    </source>
</evidence>
<sequence>MSEGGKKTAGAPVYLAAVLEYLTAEILELAGNAARDNKKTRITPRHLQLAIRNDEELNKLLSGVTISQGGVIPNIHAVLLPKKSHAHVNVSQAESP</sequence>
<keyword evidence="7 12" id="KW-0158">Chromosome</keyword>
<keyword evidence="10 12" id="KW-0539">Nucleus</keyword>
<evidence type="ECO:0000256" key="6">
    <source>
        <dbReference type="ARBA" id="ARBA00017642"/>
    </source>
</evidence>
<dbReference type="InterPro" id="IPR002119">
    <property type="entry name" value="Histone_H2A"/>
</dbReference>
<dbReference type="SMART" id="SM00414">
    <property type="entry name" value="H2A"/>
    <property type="match status" value="1"/>
</dbReference>
<dbReference type="FunFam" id="1.10.20.10:FF:000173">
    <property type="entry name" value="Histone H2A"/>
    <property type="match status" value="1"/>
</dbReference>
<evidence type="ECO:0000256" key="5">
    <source>
        <dbReference type="ARBA" id="ARBA00011538"/>
    </source>
</evidence>
<evidence type="ECO:0000256" key="9">
    <source>
        <dbReference type="ARBA" id="ARBA00023125"/>
    </source>
</evidence>
<comment type="subcellular location">
    <subcellularLocation>
        <location evidence="3">Chromosome</location>
    </subcellularLocation>
    <subcellularLocation>
        <location evidence="2 12">Nucleus</location>
    </subcellularLocation>
</comment>
<keyword evidence="8" id="KW-1017">Isopeptide bond</keyword>
<evidence type="ECO:0000256" key="2">
    <source>
        <dbReference type="ARBA" id="ARBA00004123"/>
    </source>
</evidence>
<dbReference type="InterPro" id="IPR032454">
    <property type="entry name" value="Histone_H2A_C"/>
</dbReference>
<accession>A0A914PCV0</accession>
<keyword evidence="11 12" id="KW-0544">Nucleosome core</keyword>
<evidence type="ECO:0000313" key="15">
    <source>
        <dbReference type="Proteomes" id="UP000887578"/>
    </source>
</evidence>
<evidence type="ECO:0000256" key="12">
    <source>
        <dbReference type="RuleBase" id="RU003767"/>
    </source>
</evidence>
<dbReference type="InterPro" id="IPR007125">
    <property type="entry name" value="H2A/H2B/H3"/>
</dbReference>
<dbReference type="CDD" id="cd00074">
    <property type="entry name" value="HFD_H2A"/>
    <property type="match status" value="1"/>
</dbReference>
<evidence type="ECO:0000256" key="1">
    <source>
        <dbReference type="ARBA" id="ARBA00002001"/>
    </source>
</evidence>
<evidence type="ECO:0000256" key="4">
    <source>
        <dbReference type="ARBA" id="ARBA00010691"/>
    </source>
</evidence>
<dbReference type="GO" id="GO:0046982">
    <property type="term" value="F:protein heterodimerization activity"/>
    <property type="evidence" value="ECO:0007669"/>
    <property type="project" value="InterPro"/>
</dbReference>
<dbReference type="GO" id="GO:0030527">
    <property type="term" value="F:structural constituent of chromatin"/>
    <property type="evidence" value="ECO:0007669"/>
    <property type="project" value="InterPro"/>
</dbReference>
<name>A0A914PCV0_9BILA</name>
<dbReference type="PANTHER" id="PTHR23430">
    <property type="entry name" value="HISTONE H2A"/>
    <property type="match status" value="1"/>
</dbReference>
<dbReference type="WBParaSite" id="PDA_v2.g15428.t1">
    <property type="protein sequence ID" value="PDA_v2.g15428.t1"/>
    <property type="gene ID" value="PDA_v2.g15428"/>
</dbReference>
<dbReference type="AlphaFoldDB" id="A0A914PCV0"/>
<comment type="subunit">
    <text evidence="5 12">The nucleosome is a histone octamer containing two molecules each of H2A, H2B, H3 and H4 assembled in one H3-H4 heterotetramer and two H2A-H2B heterodimers. The octamer wraps approximately 147 bp of DNA.</text>
</comment>
<evidence type="ECO:0000313" key="16">
    <source>
        <dbReference type="WBParaSite" id="PDA_v2.g15428.t1"/>
    </source>
</evidence>
<reference evidence="16" key="1">
    <citation type="submission" date="2022-11" db="UniProtKB">
        <authorList>
            <consortium name="WormBaseParasite"/>
        </authorList>
    </citation>
    <scope>IDENTIFICATION</scope>
</reference>
<evidence type="ECO:0000256" key="11">
    <source>
        <dbReference type="ARBA" id="ARBA00023269"/>
    </source>
</evidence>
<dbReference type="PRINTS" id="PR00620">
    <property type="entry name" value="HISTONEH2A"/>
</dbReference>
<dbReference type="SUPFAM" id="SSF47113">
    <property type="entry name" value="Histone-fold"/>
    <property type="match status" value="1"/>
</dbReference>
<dbReference type="InterPro" id="IPR009072">
    <property type="entry name" value="Histone-fold"/>
</dbReference>
<evidence type="ECO:0000259" key="13">
    <source>
        <dbReference type="Pfam" id="PF00125"/>
    </source>
</evidence>
<dbReference type="GO" id="GO:0000786">
    <property type="term" value="C:nucleosome"/>
    <property type="evidence" value="ECO:0007669"/>
    <property type="project" value="UniProtKB-KW"/>
</dbReference>
<evidence type="ECO:0000256" key="7">
    <source>
        <dbReference type="ARBA" id="ARBA00022454"/>
    </source>
</evidence>
<organism evidence="15 16">
    <name type="scientific">Panagrolaimus davidi</name>
    <dbReference type="NCBI Taxonomy" id="227884"/>
    <lineage>
        <taxon>Eukaryota</taxon>
        <taxon>Metazoa</taxon>
        <taxon>Ecdysozoa</taxon>
        <taxon>Nematoda</taxon>
        <taxon>Chromadorea</taxon>
        <taxon>Rhabditida</taxon>
        <taxon>Tylenchina</taxon>
        <taxon>Panagrolaimomorpha</taxon>
        <taxon>Panagrolaimoidea</taxon>
        <taxon>Panagrolaimidae</taxon>
        <taxon>Panagrolaimus</taxon>
    </lineage>
</organism>
<dbReference type="Pfam" id="PF00125">
    <property type="entry name" value="Histone"/>
    <property type="match status" value="1"/>
</dbReference>